<proteinExistence type="predicted"/>
<dbReference type="Proteomes" id="UP000033572">
    <property type="component" value="Unassembled WGS sequence"/>
</dbReference>
<dbReference type="GO" id="GO:0016020">
    <property type="term" value="C:membrane"/>
    <property type="evidence" value="ECO:0007669"/>
    <property type="project" value="TreeGrafter"/>
</dbReference>
<dbReference type="PANTHER" id="PTHR43798:SF33">
    <property type="entry name" value="HYDROLASE, PUTATIVE (AFU_ORTHOLOGUE AFUA_2G14860)-RELATED"/>
    <property type="match status" value="1"/>
</dbReference>
<protein>
    <submittedName>
        <fullName evidence="2">2-succinyl-6-hydroxy-2, 4-cyclohexadiene-1-carboxylate synthase</fullName>
    </submittedName>
</protein>
<sequence>MNGARGEDRVILVHGWPGLASDHDAVRGALQPATVIVPDLRGFGAAFDGDLPLAEATADAHARRLLEALEALESDGAGGRTVIAGYDIGSRIAQAALRLDPSRFDGAVLTPGYPGIGDRAAAPALAPVFWYQHFHREPIAAQLIDGNPDAVARYLDHLWSAWSGPAAPTAHPHREHLIEAYSRPGAFAASIQWYLANRGYAGDPPTIETPTLMLWPTDDPLFPIEWADRLSDHFTDIALRPVDGSGHFVPLEAPSAFVDAIRSLLAR</sequence>
<dbReference type="AlphaFoldDB" id="A0A0F0KEJ0"/>
<keyword evidence="3" id="KW-1185">Reference proteome</keyword>
<gene>
    <name evidence="2" type="ORF">RN50_02553</name>
</gene>
<dbReference type="KEGG" id="mfol:DXT68_02870"/>
<reference evidence="2 3" key="1">
    <citation type="submission" date="2015-02" db="EMBL/GenBank/DDBJ databases">
        <title>Draft genome sequences of ten Microbacterium spp. with emphasis on heavy metal contaminated environments.</title>
        <authorList>
            <person name="Corretto E."/>
        </authorList>
    </citation>
    <scope>NUCLEOTIDE SEQUENCE [LARGE SCALE GENOMIC DNA]</scope>
    <source>
        <strain evidence="2 3">DSM 12966</strain>
    </source>
</reference>
<organism evidence="2 3">
    <name type="scientific">Microbacterium foliorum</name>
    <dbReference type="NCBI Taxonomy" id="104336"/>
    <lineage>
        <taxon>Bacteria</taxon>
        <taxon>Bacillati</taxon>
        <taxon>Actinomycetota</taxon>
        <taxon>Actinomycetes</taxon>
        <taxon>Micrococcales</taxon>
        <taxon>Microbacteriaceae</taxon>
        <taxon>Microbacterium</taxon>
    </lineage>
</organism>
<evidence type="ECO:0000259" key="1">
    <source>
        <dbReference type="Pfam" id="PF12697"/>
    </source>
</evidence>
<accession>A0A0F0KEJ0</accession>
<dbReference type="SUPFAM" id="SSF53474">
    <property type="entry name" value="alpha/beta-Hydrolases"/>
    <property type="match status" value="1"/>
</dbReference>
<dbReference type="PATRIC" id="fig|104336.4.peg.2598"/>
<dbReference type="InterPro" id="IPR050266">
    <property type="entry name" value="AB_hydrolase_sf"/>
</dbReference>
<dbReference type="InterPro" id="IPR029058">
    <property type="entry name" value="AB_hydrolase_fold"/>
</dbReference>
<dbReference type="InterPro" id="IPR000073">
    <property type="entry name" value="AB_hydrolase_1"/>
</dbReference>
<evidence type="ECO:0000313" key="3">
    <source>
        <dbReference type="Proteomes" id="UP000033572"/>
    </source>
</evidence>
<dbReference type="RefSeq" id="WP_045254874.1">
    <property type="nucleotide sequence ID" value="NZ_CP031425.1"/>
</dbReference>
<dbReference type="Gene3D" id="3.40.50.1820">
    <property type="entry name" value="alpha/beta hydrolase"/>
    <property type="match status" value="1"/>
</dbReference>
<comment type="caution">
    <text evidence="2">The sequence shown here is derived from an EMBL/GenBank/DDBJ whole genome shotgun (WGS) entry which is preliminary data.</text>
</comment>
<dbReference type="GO" id="GO:0003824">
    <property type="term" value="F:catalytic activity"/>
    <property type="evidence" value="ECO:0007669"/>
    <property type="project" value="UniProtKB-ARBA"/>
</dbReference>
<dbReference type="PANTHER" id="PTHR43798">
    <property type="entry name" value="MONOACYLGLYCEROL LIPASE"/>
    <property type="match status" value="1"/>
</dbReference>
<dbReference type="Pfam" id="PF12697">
    <property type="entry name" value="Abhydrolase_6"/>
    <property type="match status" value="1"/>
</dbReference>
<evidence type="ECO:0000313" key="2">
    <source>
        <dbReference type="EMBL" id="KJL19268.1"/>
    </source>
</evidence>
<name>A0A0F0KEJ0_9MICO</name>
<dbReference type="GeneID" id="94443321"/>
<feature type="domain" description="AB hydrolase-1" evidence="1">
    <location>
        <begin position="10"/>
        <end position="260"/>
    </location>
</feature>
<dbReference type="EMBL" id="JYIU01000045">
    <property type="protein sequence ID" value="KJL19268.1"/>
    <property type="molecule type" value="Genomic_DNA"/>
</dbReference>